<dbReference type="AlphaFoldDB" id="A0A9W3C4B2"/>
<reference evidence="5" key="2">
    <citation type="submission" date="2025-08" db="UniProtKB">
        <authorList>
            <consortium name="RefSeq"/>
        </authorList>
    </citation>
    <scope>IDENTIFICATION</scope>
    <source>
        <tissue evidence="5">Leaf</tissue>
    </source>
</reference>
<dbReference type="InterPro" id="IPR015410">
    <property type="entry name" value="DUF1985"/>
</dbReference>
<evidence type="ECO:0000313" key="5">
    <source>
        <dbReference type="RefSeq" id="XP_056846360.1"/>
    </source>
</evidence>
<proteinExistence type="predicted"/>
<reference evidence="4" key="1">
    <citation type="journal article" date="2019" name="Database">
        <title>The radish genome database (RadishGD): an integrated information resource for radish genomics.</title>
        <authorList>
            <person name="Yu H.J."/>
            <person name="Baek S."/>
            <person name="Lee Y.J."/>
            <person name="Cho A."/>
            <person name="Mun J.H."/>
        </authorList>
    </citation>
    <scope>NUCLEOTIDE SEQUENCE [LARGE SCALE GENOMIC DNA]</scope>
    <source>
        <strain evidence="4">cv. WK10039</strain>
    </source>
</reference>
<evidence type="ECO:0000313" key="4">
    <source>
        <dbReference type="Proteomes" id="UP000504610"/>
    </source>
</evidence>
<dbReference type="PANTHER" id="PTHR48449">
    <property type="entry name" value="DUF1985 DOMAIN-CONTAINING PROTEIN"/>
    <property type="match status" value="1"/>
</dbReference>
<evidence type="ECO:0000256" key="1">
    <source>
        <dbReference type="SAM" id="MobiDB-lite"/>
    </source>
</evidence>
<dbReference type="OrthoDB" id="1109756at2759"/>
<evidence type="ECO:0000259" key="3">
    <source>
        <dbReference type="Pfam" id="PF09331"/>
    </source>
</evidence>
<dbReference type="InterPro" id="IPR005048">
    <property type="entry name" value="DUF287"/>
</dbReference>
<accession>A0A9W3C4B2</accession>
<feature type="region of interest" description="Disordered" evidence="1">
    <location>
        <begin position="1"/>
        <end position="31"/>
    </location>
</feature>
<gene>
    <name evidence="5" type="primary">LOC108847420</name>
</gene>
<dbReference type="Proteomes" id="UP000504610">
    <property type="component" value="Chromosome 1"/>
</dbReference>
<name>A0A9W3C4B2_RAPSA</name>
<dbReference type="GeneID" id="108847420"/>
<evidence type="ECO:0000259" key="2">
    <source>
        <dbReference type="Pfam" id="PF03384"/>
    </source>
</evidence>
<organism evidence="4 5">
    <name type="scientific">Raphanus sativus</name>
    <name type="common">Radish</name>
    <name type="synonym">Raphanus raphanistrum var. sativus</name>
    <dbReference type="NCBI Taxonomy" id="3726"/>
    <lineage>
        <taxon>Eukaryota</taxon>
        <taxon>Viridiplantae</taxon>
        <taxon>Streptophyta</taxon>
        <taxon>Embryophyta</taxon>
        <taxon>Tracheophyta</taxon>
        <taxon>Spermatophyta</taxon>
        <taxon>Magnoliopsida</taxon>
        <taxon>eudicotyledons</taxon>
        <taxon>Gunneridae</taxon>
        <taxon>Pentapetalae</taxon>
        <taxon>rosids</taxon>
        <taxon>malvids</taxon>
        <taxon>Brassicales</taxon>
        <taxon>Brassicaceae</taxon>
        <taxon>Brassiceae</taxon>
        <taxon>Raphanus</taxon>
    </lineage>
</organism>
<keyword evidence="4" id="KW-1185">Reference proteome</keyword>
<dbReference type="RefSeq" id="XP_056846360.1">
    <property type="nucleotide sequence ID" value="XM_056990380.1"/>
</dbReference>
<dbReference type="KEGG" id="rsz:108847420"/>
<sequence>MTGSHGIESNHLSAHENETDHQSASSQECQPLPPDELYFKNTEFTKTCKIQSKCHVRETVKILKKAKFKPEREWFKNHPQFCHFFHMHDEPNLKLLGMWMLLLCTVPLDESEDIAWFSVNGVPIRYSMREHALISGLDCHEYPAKYKKIGSFAFVDRHFSSHKEITLISVREKLVSMSPCGERLKMAVLYFLGANISVKGRYNAPFDSFILRVVNGVEVCKTFPWGRLMFDDAIRSITHVMKHLKGKPKQTVNFPGFIIPLERFQSNNMKGYPLEDLYNTLGQTKFSCPTVDEEPLMARIMDGEPDYGNEDGLSSLWSTWLTVKEKPIFWQELYELDVAAREFPKKKDKGKLNEETSSSNHRVEDVLKGLEERLMTGLSEVCVKVEKMDKRLGVM</sequence>
<dbReference type="PANTHER" id="PTHR48449:SF1">
    <property type="entry name" value="DUF1985 DOMAIN-CONTAINING PROTEIN"/>
    <property type="match status" value="1"/>
</dbReference>
<dbReference type="Pfam" id="PF03384">
    <property type="entry name" value="DUF287"/>
    <property type="match status" value="1"/>
</dbReference>
<feature type="domain" description="DUF287" evidence="2">
    <location>
        <begin position="289"/>
        <end position="334"/>
    </location>
</feature>
<protein>
    <submittedName>
        <fullName evidence="5">Uncharacterized protein At3g43530-like</fullName>
    </submittedName>
</protein>
<feature type="domain" description="DUF1985" evidence="3">
    <location>
        <begin position="110"/>
        <end position="235"/>
    </location>
</feature>
<dbReference type="Pfam" id="PF09331">
    <property type="entry name" value="DUF1985"/>
    <property type="match status" value="1"/>
</dbReference>